<dbReference type="PANTHER" id="PTHR36220">
    <property type="entry name" value="UNNAMED PRODUCT"/>
    <property type="match status" value="1"/>
</dbReference>
<name>A0A2K1E3G8_9FLAO</name>
<dbReference type="EMBL" id="POWF01000001">
    <property type="protein sequence ID" value="PNQ74817.1"/>
    <property type="molecule type" value="Genomic_DNA"/>
</dbReference>
<comment type="caution">
    <text evidence="3">The sequence shown here is derived from an EMBL/GenBank/DDBJ whole genome shotgun (WGS) entry which is preliminary data.</text>
</comment>
<organism evidence="3 4">
    <name type="scientific">Hanstruepera neustonica</name>
    <dbReference type="NCBI Taxonomy" id="1445657"/>
    <lineage>
        <taxon>Bacteria</taxon>
        <taxon>Pseudomonadati</taxon>
        <taxon>Bacteroidota</taxon>
        <taxon>Flavobacteriia</taxon>
        <taxon>Flavobacteriales</taxon>
        <taxon>Flavobacteriaceae</taxon>
        <taxon>Hanstruepera</taxon>
    </lineage>
</organism>
<dbReference type="Pfam" id="PF18962">
    <property type="entry name" value="Por_Secre_tail"/>
    <property type="match status" value="1"/>
</dbReference>
<dbReference type="Proteomes" id="UP000236641">
    <property type="component" value="Unassembled WGS sequence"/>
</dbReference>
<dbReference type="AlphaFoldDB" id="A0A2K1E3G8"/>
<evidence type="ECO:0000256" key="1">
    <source>
        <dbReference type="ARBA" id="ARBA00022729"/>
    </source>
</evidence>
<dbReference type="InterPro" id="IPR011043">
    <property type="entry name" value="Gal_Oxase/kelch_b-propeller"/>
</dbReference>
<dbReference type="SUPFAM" id="SSF50965">
    <property type="entry name" value="Galactose oxidase, central domain"/>
    <property type="match status" value="1"/>
</dbReference>
<dbReference type="InterPro" id="IPR015943">
    <property type="entry name" value="WD40/YVTN_repeat-like_dom_sf"/>
</dbReference>
<dbReference type="Gene3D" id="2.130.10.80">
    <property type="entry name" value="Galactose oxidase/kelch, beta-propeller"/>
    <property type="match status" value="1"/>
</dbReference>
<reference evidence="3 4" key="1">
    <citation type="submission" date="2018-01" db="EMBL/GenBank/DDBJ databases">
        <title>The draft genome of Hanstruepera neustonica JCM19743.</title>
        <authorList>
            <person name="He R.-H."/>
            <person name="Du Z.-J."/>
        </authorList>
    </citation>
    <scope>NUCLEOTIDE SEQUENCE [LARGE SCALE GENOMIC DNA]</scope>
    <source>
        <strain evidence="3 4">JCM19743</strain>
    </source>
</reference>
<evidence type="ECO:0000313" key="3">
    <source>
        <dbReference type="EMBL" id="PNQ74817.1"/>
    </source>
</evidence>
<feature type="domain" description="Secretion system C-terminal sorting" evidence="2">
    <location>
        <begin position="417"/>
        <end position="484"/>
    </location>
</feature>
<dbReference type="SUPFAM" id="SSF101908">
    <property type="entry name" value="Putative isomerase YbhE"/>
    <property type="match status" value="1"/>
</dbReference>
<dbReference type="RefSeq" id="WP_103050670.1">
    <property type="nucleotide sequence ID" value="NZ_POWF01000001.1"/>
</dbReference>
<keyword evidence="1" id="KW-0732">Signal</keyword>
<evidence type="ECO:0000313" key="4">
    <source>
        <dbReference type="Proteomes" id="UP000236641"/>
    </source>
</evidence>
<dbReference type="NCBIfam" id="TIGR04183">
    <property type="entry name" value="Por_Secre_tail"/>
    <property type="match status" value="1"/>
</dbReference>
<evidence type="ECO:0000259" key="2">
    <source>
        <dbReference type="Pfam" id="PF18962"/>
    </source>
</evidence>
<gene>
    <name evidence="3" type="ORF">C1T31_01375</name>
</gene>
<dbReference type="Gene3D" id="2.130.10.10">
    <property type="entry name" value="YVTN repeat-like/Quinoprotein amine dehydrogenase"/>
    <property type="match status" value="1"/>
</dbReference>
<accession>A0A2K1E3G8</accession>
<dbReference type="InterPro" id="IPR026444">
    <property type="entry name" value="Secre_tail"/>
</dbReference>
<sequence>MGKYVVICFLCPSVVFCQIQFGQTLFGNSNRQFFGTDLAFSSDNNRMVVADNKDASGSITGYVRVYEFNNNSWSQIGQTLNGHANGNLQGIRVAISSDGQRIAVGTTGNSTTILESGSIKVYEFINDTWIQIGQEILPLTIGEIFAFNISLSSDGSTLAAGANQYNGENGTFSGYVRVFTFINDTWENKGSLLQGSDLYGRFGLDTALSEDGNVLACSNPSNSGNPSYIKIFEYNNDDWEETGIINEEIFGERIGSKIQITPDAQTIVIAINQSNVIASNAGQVRVYHNINDNWVQKGSSIFGLAAGDLLGSNISISDDGNILAIGAPHHNFNLFNMGYIDLYRYINNDWVLLGEQIQGDNSDVYVGYSFALSPDGSILGVGYQYDDTNYENSGKVITYDLSAALSVDENNLIEFNLFPNPATTSFTIEIPQHLELKGVAIYNDLGQLVTTTTKSIVNISSLSSGVYVVEIITNKGKASKKLIIE</sequence>
<dbReference type="InterPro" id="IPR037293">
    <property type="entry name" value="Gal_Oxidase_central_sf"/>
</dbReference>
<keyword evidence="4" id="KW-1185">Reference proteome</keyword>
<protein>
    <recommendedName>
        <fullName evidence="2">Secretion system C-terminal sorting domain-containing protein</fullName>
    </recommendedName>
</protein>
<proteinExistence type="predicted"/>
<dbReference type="OrthoDB" id="1403372at2"/>
<dbReference type="PANTHER" id="PTHR36220:SF1">
    <property type="entry name" value="GAMMA TUBULIN COMPLEX COMPONENT C-TERMINAL DOMAIN-CONTAINING PROTEIN"/>
    <property type="match status" value="1"/>
</dbReference>